<dbReference type="InterPro" id="IPR003593">
    <property type="entry name" value="AAA+_ATPase"/>
</dbReference>
<dbReference type="Gene3D" id="3.30.450.40">
    <property type="match status" value="1"/>
</dbReference>
<evidence type="ECO:0000256" key="2">
    <source>
        <dbReference type="ARBA" id="ARBA00022840"/>
    </source>
</evidence>
<proteinExistence type="predicted"/>
<dbReference type="EMBL" id="FTNE01000004">
    <property type="protein sequence ID" value="SIQ39357.1"/>
    <property type="molecule type" value="Genomic_DNA"/>
</dbReference>
<dbReference type="InterPro" id="IPR027417">
    <property type="entry name" value="P-loop_NTPase"/>
</dbReference>
<dbReference type="SUPFAM" id="SSF46689">
    <property type="entry name" value="Homeodomain-like"/>
    <property type="match status" value="1"/>
</dbReference>
<dbReference type="InterPro" id="IPR029016">
    <property type="entry name" value="GAF-like_dom_sf"/>
</dbReference>
<evidence type="ECO:0000256" key="3">
    <source>
        <dbReference type="ARBA" id="ARBA00023012"/>
    </source>
</evidence>
<dbReference type="Gene3D" id="1.10.8.60">
    <property type="match status" value="1"/>
</dbReference>
<dbReference type="GO" id="GO:0005524">
    <property type="term" value="F:ATP binding"/>
    <property type="evidence" value="ECO:0007669"/>
    <property type="project" value="UniProtKB-KW"/>
</dbReference>
<evidence type="ECO:0000259" key="8">
    <source>
        <dbReference type="PROSITE" id="PS50045"/>
    </source>
</evidence>
<dbReference type="PROSITE" id="PS00675">
    <property type="entry name" value="SIGMA54_INTERACT_1"/>
    <property type="match status" value="1"/>
</dbReference>
<accession>A0A8G2FFJ4</accession>
<dbReference type="InterPro" id="IPR025944">
    <property type="entry name" value="Sigma_54_int_dom_CS"/>
</dbReference>
<evidence type="ECO:0000256" key="7">
    <source>
        <dbReference type="ARBA" id="ARBA00023163"/>
    </source>
</evidence>
<evidence type="ECO:0000313" key="9">
    <source>
        <dbReference type="EMBL" id="SIQ39357.1"/>
    </source>
</evidence>
<dbReference type="SUPFAM" id="SSF52540">
    <property type="entry name" value="P-loop containing nucleoside triphosphate hydrolases"/>
    <property type="match status" value="1"/>
</dbReference>
<dbReference type="GO" id="GO:0000160">
    <property type="term" value="P:phosphorelay signal transduction system"/>
    <property type="evidence" value="ECO:0007669"/>
    <property type="project" value="UniProtKB-KW"/>
</dbReference>
<feature type="domain" description="Sigma-54 factor interaction" evidence="8">
    <location>
        <begin position="352"/>
        <end position="581"/>
    </location>
</feature>
<dbReference type="InterPro" id="IPR003018">
    <property type="entry name" value="GAF"/>
</dbReference>
<keyword evidence="1" id="KW-0547">Nucleotide-binding</keyword>
<keyword evidence="4" id="KW-0805">Transcription regulation</keyword>
<evidence type="ECO:0000256" key="1">
    <source>
        <dbReference type="ARBA" id="ARBA00022741"/>
    </source>
</evidence>
<dbReference type="PROSITE" id="PS00688">
    <property type="entry name" value="SIGMA54_INTERACT_3"/>
    <property type="match status" value="1"/>
</dbReference>
<name>A0A8G2FFJ4_ACIRU</name>
<sequence length="654" mass="70566">MSKRRINGPIDHDRARPRTELVTRTEALPDQEAMWAWERFLTGEPEAAIPLGNVVVSSWQRSLALGVNPTGRAAPIAAQGDSILTLRHRNRDLIAASRDLFQRIADVFAGSNCMMLLTDPDGVVLEAVGDHRTLGQGERIHLVAGGHWREDVIGTNGIGTALATGQPAQVHATEHFCEGIKSWTCAAAPVREPGTGRILGVVDISGPPSTYQRGNLSLAVATARQIETALAERTGRERVRLLERCLQRMPTIGNSELLAIDRAGRIVYSNGKGALPGLGETLAGFDPDQPVERWFDRMPEPLRADGAFDPVLLDDRTVGAMIVVPARNRPAKRDAPPAGSEADASRNAFHHIIGASAAMLQATKRAEQLARHRVPVLIHGETGVGKELLARAMHGSLDFSAPFVVFNCGAASKDLIGAELFGHVKGAFTGATADGRPGRFELADGGTLCLDEIGELPLDLQPLLLRALEEGVIYRLGDTTPRKVAVRLVAMTNRDLRDEVAAGRFRRDLFYRINVTAITVPPLRARNGDVDLLIAHFNTSVAARHGVPPRRFGADLLAVLRAYHWPGNVRELRNLVESLLLAGESENVMIDEIPLDMRGAPAADAPPSGRLVDIEAEAMHRAIEAAGGNISEAARLLGVSRSTLHRRLGRAGSR</sequence>
<keyword evidence="6" id="KW-0010">Activator</keyword>
<organism evidence="9 10">
    <name type="scientific">Acidiphilium rubrum</name>
    <dbReference type="NCBI Taxonomy" id="526"/>
    <lineage>
        <taxon>Bacteria</taxon>
        <taxon>Pseudomonadati</taxon>
        <taxon>Pseudomonadota</taxon>
        <taxon>Alphaproteobacteria</taxon>
        <taxon>Acetobacterales</taxon>
        <taxon>Acidocellaceae</taxon>
        <taxon>Acidiphilium</taxon>
    </lineage>
</organism>
<dbReference type="Pfam" id="PF00158">
    <property type="entry name" value="Sigma54_activat"/>
    <property type="match status" value="1"/>
</dbReference>
<keyword evidence="3" id="KW-0902">Two-component regulatory system</keyword>
<dbReference type="AlphaFoldDB" id="A0A8G2FFJ4"/>
<dbReference type="InterPro" id="IPR058031">
    <property type="entry name" value="AAA_lid_NorR"/>
</dbReference>
<dbReference type="InterPro" id="IPR009057">
    <property type="entry name" value="Homeodomain-like_sf"/>
</dbReference>
<evidence type="ECO:0000313" key="10">
    <source>
        <dbReference type="Proteomes" id="UP000186308"/>
    </source>
</evidence>
<dbReference type="Proteomes" id="UP000186308">
    <property type="component" value="Unassembled WGS sequence"/>
</dbReference>
<dbReference type="InterPro" id="IPR025662">
    <property type="entry name" value="Sigma_54_int_dom_ATP-bd_1"/>
</dbReference>
<dbReference type="PANTHER" id="PTHR32071:SF81">
    <property type="entry name" value="PROPIONATE CATABOLISM OPERON REGULATORY PROTEIN"/>
    <property type="match status" value="1"/>
</dbReference>
<protein>
    <submittedName>
        <fullName evidence="9">Transcriptional regulator of acetoin/glycerol metabolism</fullName>
    </submittedName>
</protein>
<dbReference type="InterPro" id="IPR002078">
    <property type="entry name" value="Sigma_54_int"/>
</dbReference>
<dbReference type="InterPro" id="IPR002197">
    <property type="entry name" value="HTH_Fis"/>
</dbReference>
<dbReference type="SUPFAM" id="SSF55781">
    <property type="entry name" value="GAF domain-like"/>
    <property type="match status" value="1"/>
</dbReference>
<dbReference type="SMART" id="SM00382">
    <property type="entry name" value="AAA"/>
    <property type="match status" value="1"/>
</dbReference>
<gene>
    <name evidence="9" type="ORF">SAMN05421828_10492</name>
</gene>
<keyword evidence="2" id="KW-0067">ATP-binding</keyword>
<reference evidence="9 10" key="1">
    <citation type="submission" date="2017-01" db="EMBL/GenBank/DDBJ databases">
        <authorList>
            <person name="Varghese N."/>
            <person name="Submissions S."/>
        </authorList>
    </citation>
    <scope>NUCLEOTIDE SEQUENCE [LARGE SCALE GENOMIC DNA]</scope>
    <source>
        <strain evidence="9 10">ATCC 35905</strain>
    </source>
</reference>
<dbReference type="RefSeq" id="WP_211252742.1">
    <property type="nucleotide sequence ID" value="NZ_FTNE01000004.1"/>
</dbReference>
<dbReference type="Pfam" id="PF25601">
    <property type="entry name" value="AAA_lid_14"/>
    <property type="match status" value="1"/>
</dbReference>
<keyword evidence="7" id="KW-0804">Transcription</keyword>
<dbReference type="Pfam" id="PF01590">
    <property type="entry name" value="GAF"/>
    <property type="match status" value="1"/>
</dbReference>
<dbReference type="CDD" id="cd00009">
    <property type="entry name" value="AAA"/>
    <property type="match status" value="1"/>
</dbReference>
<dbReference type="Gene3D" id="1.10.10.60">
    <property type="entry name" value="Homeodomain-like"/>
    <property type="match status" value="1"/>
</dbReference>
<evidence type="ECO:0000256" key="6">
    <source>
        <dbReference type="ARBA" id="ARBA00023159"/>
    </source>
</evidence>
<keyword evidence="5" id="KW-0238">DNA-binding</keyword>
<dbReference type="FunFam" id="3.40.50.300:FF:000006">
    <property type="entry name" value="DNA-binding transcriptional regulator NtrC"/>
    <property type="match status" value="1"/>
</dbReference>
<evidence type="ECO:0000256" key="5">
    <source>
        <dbReference type="ARBA" id="ARBA00023125"/>
    </source>
</evidence>
<keyword evidence="10" id="KW-1185">Reference proteome</keyword>
<evidence type="ECO:0000256" key="4">
    <source>
        <dbReference type="ARBA" id="ARBA00023015"/>
    </source>
</evidence>
<dbReference type="GO" id="GO:0006355">
    <property type="term" value="P:regulation of DNA-templated transcription"/>
    <property type="evidence" value="ECO:0007669"/>
    <property type="project" value="InterPro"/>
</dbReference>
<dbReference type="Gene3D" id="3.40.50.300">
    <property type="entry name" value="P-loop containing nucleotide triphosphate hydrolases"/>
    <property type="match status" value="1"/>
</dbReference>
<dbReference type="PRINTS" id="PR01590">
    <property type="entry name" value="HTHFIS"/>
</dbReference>
<dbReference type="Pfam" id="PF02954">
    <property type="entry name" value="HTH_8"/>
    <property type="match status" value="1"/>
</dbReference>
<comment type="caution">
    <text evidence="9">The sequence shown here is derived from an EMBL/GenBank/DDBJ whole genome shotgun (WGS) entry which is preliminary data.</text>
</comment>
<dbReference type="PROSITE" id="PS50045">
    <property type="entry name" value="SIGMA54_INTERACT_4"/>
    <property type="match status" value="1"/>
</dbReference>
<dbReference type="PANTHER" id="PTHR32071">
    <property type="entry name" value="TRANSCRIPTIONAL REGULATORY PROTEIN"/>
    <property type="match status" value="1"/>
</dbReference>
<dbReference type="GO" id="GO:0043565">
    <property type="term" value="F:sequence-specific DNA binding"/>
    <property type="evidence" value="ECO:0007669"/>
    <property type="project" value="InterPro"/>
</dbReference>